<dbReference type="Proteomes" id="UP000596661">
    <property type="component" value="Chromosome 2"/>
</dbReference>
<evidence type="ECO:0000313" key="2">
    <source>
        <dbReference type="EnsemblPlants" id="cds.novel_model_1554_5bd9a17a.1.5bd9b135"/>
    </source>
</evidence>
<evidence type="ECO:0000313" key="3">
    <source>
        <dbReference type="Proteomes" id="UP000596661"/>
    </source>
</evidence>
<keyword evidence="1" id="KW-0472">Membrane</keyword>
<feature type="transmembrane region" description="Helical" evidence="1">
    <location>
        <begin position="66"/>
        <end position="84"/>
    </location>
</feature>
<dbReference type="AlphaFoldDB" id="A0A803QUJ0"/>
<protein>
    <submittedName>
        <fullName evidence="2">Uncharacterized protein</fullName>
    </submittedName>
</protein>
<reference evidence="2" key="1">
    <citation type="submission" date="2018-11" db="EMBL/GenBank/DDBJ databases">
        <authorList>
            <person name="Grassa J C."/>
        </authorList>
    </citation>
    <scope>NUCLEOTIDE SEQUENCE [LARGE SCALE GENOMIC DNA]</scope>
</reference>
<reference evidence="2" key="2">
    <citation type="submission" date="2021-03" db="UniProtKB">
        <authorList>
            <consortium name="EnsemblPlants"/>
        </authorList>
    </citation>
    <scope>IDENTIFICATION</scope>
</reference>
<evidence type="ECO:0000256" key="1">
    <source>
        <dbReference type="SAM" id="Phobius"/>
    </source>
</evidence>
<keyword evidence="1" id="KW-1133">Transmembrane helix</keyword>
<feature type="transmembrane region" description="Helical" evidence="1">
    <location>
        <begin position="17"/>
        <end position="45"/>
    </location>
</feature>
<dbReference type="EnsemblPlants" id="novel_model_1554_5bd9a17a.1.5bd9b135">
    <property type="protein sequence ID" value="cds.novel_model_1554_5bd9a17a.1.5bd9b135"/>
    <property type="gene ID" value="novel_gene_864_5bd9a17a"/>
</dbReference>
<sequence>MGESLFSRVMMETPPSIYIKGLSLVTLMAMALLGLLEVAGNHLGYSKFSDFSSQKRPKMSSRAGMLLLYTPAFLAGLASLILLVPHTNDLRFLFLTLALTIHFFKRVFEAQVGTSTTIAFFPNLGRKEILKNHHHHPTRFPREASLAW</sequence>
<accession>A0A803QUJ0</accession>
<keyword evidence="1" id="KW-0812">Transmembrane</keyword>
<organism evidence="2 3">
    <name type="scientific">Cannabis sativa</name>
    <name type="common">Hemp</name>
    <name type="synonym">Marijuana</name>
    <dbReference type="NCBI Taxonomy" id="3483"/>
    <lineage>
        <taxon>Eukaryota</taxon>
        <taxon>Viridiplantae</taxon>
        <taxon>Streptophyta</taxon>
        <taxon>Embryophyta</taxon>
        <taxon>Tracheophyta</taxon>
        <taxon>Spermatophyta</taxon>
        <taxon>Magnoliopsida</taxon>
        <taxon>eudicotyledons</taxon>
        <taxon>Gunneridae</taxon>
        <taxon>Pentapetalae</taxon>
        <taxon>rosids</taxon>
        <taxon>fabids</taxon>
        <taxon>Rosales</taxon>
        <taxon>Cannabaceae</taxon>
        <taxon>Cannabis</taxon>
    </lineage>
</organism>
<keyword evidence="3" id="KW-1185">Reference proteome</keyword>
<proteinExistence type="predicted"/>
<dbReference type="EMBL" id="UZAU01000228">
    <property type="status" value="NOT_ANNOTATED_CDS"/>
    <property type="molecule type" value="Genomic_DNA"/>
</dbReference>
<name>A0A803QUJ0_CANSA</name>
<dbReference type="Gramene" id="novel_model_1554_5bd9a17a.1.5bd9b135">
    <property type="protein sequence ID" value="cds.novel_model_1554_5bd9a17a.1.5bd9b135"/>
    <property type="gene ID" value="novel_gene_864_5bd9a17a"/>
</dbReference>